<dbReference type="InterPro" id="IPR006141">
    <property type="entry name" value="Intein_N"/>
</dbReference>
<dbReference type="SMART" id="SM00306">
    <property type="entry name" value="HintN"/>
    <property type="match status" value="1"/>
</dbReference>
<accession>A0ABY1BZV2</accession>
<dbReference type="SUPFAM" id="SSF51294">
    <property type="entry name" value="Hedgehog/intein (Hint) domain"/>
    <property type="match status" value="1"/>
</dbReference>
<sequence>MDLTHSRIATRLVVLAGCLSLLPGCPWVIKPTPKPKSIEEQREVVMAAFQKRPPHEDFVVLDLADDDQYAYARHRLQEAAAAQVAQGGQETPGPTVARDFARALKTLDIARAKAVRGGPAPKPTDWDCDHFIHVNDSRTVGGGKAQQADKAQDNRPSLILNPYATCAGGATHVFTDVTAYDSDLSGKKLTVLAKSANEEHNDGKTFDDTAVSVRPSMAPESKVVVESLMVAHNDQTGEEHVSFASLDTTLTPEPVSFTLDHPRFASNEPRSNINLTTCQLRGGADCDYAMVTNAQGTLAPYPQQPVGLALRKTGTPWTGDPAAYFPFQTGQAFDITNIYVPTQLTFDAGAMSQPCTIQAMKNGPTTTRMRLIKTDSGGTCTTLADLSDLFVINGKTATIQRLVNLSQNTTASGGTGCTMEKIVNEPVVMSMTLYSMAQCGGAAAVPRLTTFTSAALPTNPFNLNVLNSCMAEGTKVTLADGTRAPIETLKVGDKVRSNASGRVLTVQDFIFGREPKPLVRLRDDQGHDVRLTEKHPVLLTSGLVVPADKVQVKDQVRTESGTAFITATERVPYDGKVYNLKLGTAEELESLGPNERTLFADGVLVGDDTMQRELTSPRRASATP</sequence>
<proteinExistence type="predicted"/>
<protein>
    <submittedName>
        <fullName evidence="2">Intein N-terminal splicing region</fullName>
    </submittedName>
</protein>
<keyword evidence="3" id="KW-1185">Reference proteome</keyword>
<evidence type="ECO:0000313" key="2">
    <source>
        <dbReference type="EMBL" id="SET41402.1"/>
    </source>
</evidence>
<comment type="caution">
    <text evidence="2">The sequence shown here is derived from an EMBL/GenBank/DDBJ whole genome shotgun (WGS) entry which is preliminary data.</text>
</comment>
<dbReference type="Gene3D" id="2.170.16.10">
    <property type="entry name" value="Hedgehog/Intein (Hint) domain"/>
    <property type="match status" value="1"/>
</dbReference>
<feature type="domain" description="Hint" evidence="1">
    <location>
        <begin position="467"/>
        <end position="560"/>
    </location>
</feature>
<reference evidence="2 3" key="1">
    <citation type="submission" date="2016-10" db="EMBL/GenBank/DDBJ databases">
        <authorList>
            <person name="Varghese N."/>
            <person name="Submissions S."/>
        </authorList>
    </citation>
    <scope>NUCLEOTIDE SEQUENCE [LARGE SCALE GENOMIC DNA]</scope>
    <source>
        <strain evidence="2 3">DSM 16525</strain>
    </source>
</reference>
<gene>
    <name evidence="2" type="ORF">SAMN05443572_102192</name>
</gene>
<name>A0ABY1BZV2_MYXFU</name>
<organism evidence="2 3">
    <name type="scientific">Myxococcus fulvus</name>
    <dbReference type="NCBI Taxonomy" id="33"/>
    <lineage>
        <taxon>Bacteria</taxon>
        <taxon>Pseudomonadati</taxon>
        <taxon>Myxococcota</taxon>
        <taxon>Myxococcia</taxon>
        <taxon>Myxococcales</taxon>
        <taxon>Cystobacterineae</taxon>
        <taxon>Myxococcaceae</taxon>
        <taxon>Myxococcus</taxon>
    </lineage>
</organism>
<dbReference type="InterPro" id="IPR003587">
    <property type="entry name" value="Hint_dom_N"/>
</dbReference>
<evidence type="ECO:0000313" key="3">
    <source>
        <dbReference type="Proteomes" id="UP000183760"/>
    </source>
</evidence>
<dbReference type="PROSITE" id="PS50817">
    <property type="entry name" value="INTEIN_N_TER"/>
    <property type="match status" value="1"/>
</dbReference>
<dbReference type="EMBL" id="FOIB01000002">
    <property type="protein sequence ID" value="SET41402.1"/>
    <property type="molecule type" value="Genomic_DNA"/>
</dbReference>
<dbReference type="InterPro" id="IPR036844">
    <property type="entry name" value="Hint_dom_sf"/>
</dbReference>
<dbReference type="Proteomes" id="UP000183760">
    <property type="component" value="Unassembled WGS sequence"/>
</dbReference>
<dbReference type="CDD" id="cd00081">
    <property type="entry name" value="Hint"/>
    <property type="match status" value="1"/>
</dbReference>
<evidence type="ECO:0000259" key="1">
    <source>
        <dbReference type="SMART" id="SM00306"/>
    </source>
</evidence>